<reference evidence="2 3" key="1">
    <citation type="submission" date="2014-09" db="EMBL/GenBank/DDBJ databases">
        <title>Genome sequence of Sinomonas sp. MUSC 117.</title>
        <authorList>
            <person name="Lee L.-H."/>
        </authorList>
    </citation>
    <scope>NUCLEOTIDE SEQUENCE [LARGE SCALE GENOMIC DNA]</scope>
    <source>
        <strain evidence="2 3">MUSC 117</strain>
    </source>
</reference>
<accession>A0A0B2AKN5</accession>
<keyword evidence="1" id="KW-0472">Membrane</keyword>
<keyword evidence="3" id="KW-1185">Reference proteome</keyword>
<feature type="transmembrane region" description="Helical" evidence="1">
    <location>
        <begin position="132"/>
        <end position="157"/>
    </location>
</feature>
<feature type="transmembrane region" description="Helical" evidence="1">
    <location>
        <begin position="63"/>
        <end position="85"/>
    </location>
</feature>
<dbReference type="EMBL" id="JTDL01000123">
    <property type="protein sequence ID" value="KHL02428.1"/>
    <property type="molecule type" value="Genomic_DNA"/>
</dbReference>
<name>A0A0B2AKN5_9MICC</name>
<organism evidence="2 3">
    <name type="scientific">Sinomonas humi</name>
    <dbReference type="NCBI Taxonomy" id="1338436"/>
    <lineage>
        <taxon>Bacteria</taxon>
        <taxon>Bacillati</taxon>
        <taxon>Actinomycetota</taxon>
        <taxon>Actinomycetes</taxon>
        <taxon>Micrococcales</taxon>
        <taxon>Micrococcaceae</taxon>
        <taxon>Sinomonas</taxon>
    </lineage>
</organism>
<protein>
    <submittedName>
        <fullName evidence="2">Uncharacterized protein</fullName>
    </submittedName>
</protein>
<gene>
    <name evidence="2" type="ORF">LK10_12570</name>
</gene>
<dbReference type="RefSeq" id="WP_043124146.1">
    <property type="nucleotide sequence ID" value="NZ_JTDL01000123.1"/>
</dbReference>
<evidence type="ECO:0000313" key="2">
    <source>
        <dbReference type="EMBL" id="KHL02428.1"/>
    </source>
</evidence>
<keyword evidence="1" id="KW-1133">Transmembrane helix</keyword>
<evidence type="ECO:0000313" key="3">
    <source>
        <dbReference type="Proteomes" id="UP000030982"/>
    </source>
</evidence>
<sequence>MDDYRANRIPMPSGRLLPGLSAQAWNNLFFAMFGMFLAGLLSLLFFAPAFHPDEAPALMTFEGVFFAATTFPAIVVGAVAGYAGYFKMKKELHRGYTTVRWSGTGTGTTEVRDSHGRVIPEGDRRLKTSATLINAFCVIGSICAAISPFLWVLSVVIRR</sequence>
<dbReference type="Proteomes" id="UP000030982">
    <property type="component" value="Unassembled WGS sequence"/>
</dbReference>
<keyword evidence="1" id="KW-0812">Transmembrane</keyword>
<comment type="caution">
    <text evidence="2">The sequence shown here is derived from an EMBL/GenBank/DDBJ whole genome shotgun (WGS) entry which is preliminary data.</text>
</comment>
<proteinExistence type="predicted"/>
<feature type="transmembrane region" description="Helical" evidence="1">
    <location>
        <begin position="28"/>
        <end position="51"/>
    </location>
</feature>
<evidence type="ECO:0000256" key="1">
    <source>
        <dbReference type="SAM" id="Phobius"/>
    </source>
</evidence>
<dbReference type="AlphaFoldDB" id="A0A0B2AKN5"/>